<dbReference type="AlphaFoldDB" id="A0A380GYI3"/>
<dbReference type="Proteomes" id="UP000255425">
    <property type="component" value="Unassembled WGS sequence"/>
</dbReference>
<dbReference type="PANTHER" id="PTHR45237:SF2">
    <property type="entry name" value="POSSIBLE PARA-NITROBENZYL ESTERASE"/>
    <property type="match status" value="1"/>
</dbReference>
<dbReference type="InterPro" id="IPR029058">
    <property type="entry name" value="AB_hydrolase_fold"/>
</dbReference>
<evidence type="ECO:0000313" key="2">
    <source>
        <dbReference type="EMBL" id="SUM68623.1"/>
    </source>
</evidence>
<dbReference type="EMBL" id="UHDZ01000001">
    <property type="protein sequence ID" value="SUM68623.1"/>
    <property type="molecule type" value="Genomic_DNA"/>
</dbReference>
<dbReference type="SUPFAM" id="SSF53474">
    <property type="entry name" value="alpha/beta-Hydrolases"/>
    <property type="match status" value="1"/>
</dbReference>
<sequence>MVKVEVHGQQVVKGIRQIGIDTFLVIPYAQPLNKISRFQHSQLFHTAHSDIDATCTQPIPPQPYNALENFFSFQHHHFNDFKQLDNCLYLNIWRQANHHHKKPVIIYFYGGGFTQGHGTAQLSTISSETGRYHCRHFQLSLRYFRIFRLVIF</sequence>
<dbReference type="InterPro" id="IPR002018">
    <property type="entry name" value="CarbesteraseB"/>
</dbReference>
<feature type="domain" description="Carboxylesterase type B" evidence="1">
    <location>
        <begin position="6"/>
        <end position="119"/>
    </location>
</feature>
<keyword evidence="3" id="KW-1185">Reference proteome</keyword>
<proteinExistence type="predicted"/>
<evidence type="ECO:0000259" key="1">
    <source>
        <dbReference type="Pfam" id="PF00135"/>
    </source>
</evidence>
<accession>A0A380GYI3</accession>
<protein>
    <submittedName>
        <fullName evidence="2">Para-nitrobenzyl esterase chain A</fullName>
        <ecNumber evidence="2">3.1.1.-</ecNumber>
    </submittedName>
</protein>
<dbReference type="PANTHER" id="PTHR45237">
    <property type="entry name" value="POSSIBLE PARA-NITROBENZYL ESTERASE"/>
    <property type="match status" value="1"/>
</dbReference>
<dbReference type="EC" id="3.1.1.-" evidence="2"/>
<dbReference type="GO" id="GO:0016787">
    <property type="term" value="F:hydrolase activity"/>
    <property type="evidence" value="ECO:0007669"/>
    <property type="project" value="UniProtKB-KW"/>
</dbReference>
<organism evidence="2 3">
    <name type="scientific">Staphylococcus saccharolyticus</name>
    <dbReference type="NCBI Taxonomy" id="33028"/>
    <lineage>
        <taxon>Bacteria</taxon>
        <taxon>Bacillati</taxon>
        <taxon>Bacillota</taxon>
        <taxon>Bacilli</taxon>
        <taxon>Bacillales</taxon>
        <taxon>Staphylococcaceae</taxon>
        <taxon>Staphylococcus</taxon>
    </lineage>
</organism>
<dbReference type="Gene3D" id="3.40.50.1820">
    <property type="entry name" value="alpha/beta hydrolase"/>
    <property type="match status" value="1"/>
</dbReference>
<gene>
    <name evidence="2" type="primary">pnbA</name>
    <name evidence="2" type="ORF">NCTC11807_00592</name>
</gene>
<reference evidence="2 3" key="1">
    <citation type="submission" date="2018-06" db="EMBL/GenBank/DDBJ databases">
        <authorList>
            <consortium name="Pathogen Informatics"/>
            <person name="Doyle S."/>
        </authorList>
    </citation>
    <scope>NUCLEOTIDE SEQUENCE [LARGE SCALE GENOMIC DNA]</scope>
    <source>
        <strain evidence="2 3">NCTC11807</strain>
    </source>
</reference>
<dbReference type="Pfam" id="PF00135">
    <property type="entry name" value="COesterase"/>
    <property type="match status" value="1"/>
</dbReference>
<name>A0A380GYI3_9STAP</name>
<evidence type="ECO:0000313" key="3">
    <source>
        <dbReference type="Proteomes" id="UP000255425"/>
    </source>
</evidence>
<keyword evidence="2" id="KW-0378">Hydrolase</keyword>